<organism evidence="1 2">
    <name type="scientific">Chitinophaga niastensis</name>
    <dbReference type="NCBI Taxonomy" id="536980"/>
    <lineage>
        <taxon>Bacteria</taxon>
        <taxon>Pseudomonadati</taxon>
        <taxon>Bacteroidota</taxon>
        <taxon>Chitinophagia</taxon>
        <taxon>Chitinophagales</taxon>
        <taxon>Chitinophagaceae</taxon>
        <taxon>Chitinophaga</taxon>
    </lineage>
</organism>
<reference evidence="1 2" key="1">
    <citation type="submission" date="2018-03" db="EMBL/GenBank/DDBJ databases">
        <title>Genomic Encyclopedia of Archaeal and Bacterial Type Strains, Phase II (KMG-II): from individual species to whole genera.</title>
        <authorList>
            <person name="Goeker M."/>
        </authorList>
    </citation>
    <scope>NUCLEOTIDE SEQUENCE [LARGE SCALE GENOMIC DNA]</scope>
    <source>
        <strain evidence="1 2">DSM 24859</strain>
    </source>
</reference>
<dbReference type="AlphaFoldDB" id="A0A2P8HGM2"/>
<keyword evidence="2" id="KW-1185">Reference proteome</keyword>
<dbReference type="EMBL" id="PYAW01000004">
    <property type="protein sequence ID" value="PSL45368.1"/>
    <property type="molecule type" value="Genomic_DNA"/>
</dbReference>
<protein>
    <submittedName>
        <fullName evidence="1">Uncharacterized protein</fullName>
    </submittedName>
</protein>
<accession>A0A2P8HGM2</accession>
<evidence type="ECO:0000313" key="1">
    <source>
        <dbReference type="EMBL" id="PSL45368.1"/>
    </source>
</evidence>
<dbReference type="RefSeq" id="WP_106529710.1">
    <property type="nucleotide sequence ID" value="NZ_PYAW01000004.1"/>
</dbReference>
<dbReference type="OrthoDB" id="654620at2"/>
<comment type="caution">
    <text evidence="1">The sequence shown here is derived from an EMBL/GenBank/DDBJ whole genome shotgun (WGS) entry which is preliminary data.</text>
</comment>
<gene>
    <name evidence="1" type="ORF">CLV51_10470</name>
</gene>
<evidence type="ECO:0000313" key="2">
    <source>
        <dbReference type="Proteomes" id="UP000240971"/>
    </source>
</evidence>
<proteinExistence type="predicted"/>
<name>A0A2P8HGM2_CHINA</name>
<sequence>MKQRYEILTTIHYRHTFLQAQPYEGIGIRISAAAGRQLLNEDLVLKQQPAGIVLLYNTLSGSGRTRKDMLQSNITLTFEVVLKDSLFYNYTQVSTSAITEQIFIFSNAPGNAAGVLHKAAYVGADDLCELNTLPETFFVKPLGQLTLQLNETLQDTYYIRFQSKSTYWCYFLMSDQLASLANPVILEANGAVYFNTPQLADVAGKSKVPVLISNQPISLTKRTPYLLKLADQLPEEKDKYKVIISLLPTPEIDRISAAGTVLQTNDKAYSEIFLY</sequence>
<dbReference type="Proteomes" id="UP000240971">
    <property type="component" value="Unassembled WGS sequence"/>
</dbReference>